<dbReference type="KEGG" id="cate:C2869_01330"/>
<evidence type="ECO:0000313" key="2">
    <source>
        <dbReference type="Proteomes" id="UP000244441"/>
    </source>
</evidence>
<organism evidence="1 2">
    <name type="scientific">Saccharobesus litoralis</name>
    <dbReference type="NCBI Taxonomy" id="2172099"/>
    <lineage>
        <taxon>Bacteria</taxon>
        <taxon>Pseudomonadati</taxon>
        <taxon>Pseudomonadota</taxon>
        <taxon>Gammaproteobacteria</taxon>
        <taxon>Alteromonadales</taxon>
        <taxon>Alteromonadaceae</taxon>
        <taxon>Saccharobesus</taxon>
    </lineage>
</organism>
<dbReference type="SUPFAM" id="SSF56596">
    <property type="entry name" value="Replication terminator protein (Tus)"/>
    <property type="match status" value="1"/>
</dbReference>
<dbReference type="GO" id="GO:0005737">
    <property type="term" value="C:cytoplasm"/>
    <property type="evidence" value="ECO:0007669"/>
    <property type="project" value="InterPro"/>
</dbReference>
<dbReference type="GO" id="GO:0006274">
    <property type="term" value="P:DNA replication termination"/>
    <property type="evidence" value="ECO:0007669"/>
    <property type="project" value="InterPro"/>
</dbReference>
<evidence type="ECO:0000313" key="1">
    <source>
        <dbReference type="EMBL" id="AWB65167.1"/>
    </source>
</evidence>
<accession>A0A2S0VLS8</accession>
<name>A0A2S0VLS8_9ALTE</name>
<keyword evidence="2" id="KW-1185">Reference proteome</keyword>
<sequence length="331" mass="38964">MFYVPNMHFLRVTQMLDIKLEQDKHIDTIRNLISNLQYEIGQLQGRLTNNVHSIIAHGYRLSQYDSQQQITDKSETTLQASIDSFGHFHLQPGQDAKRVVRYPGYLCVTQQTVFKACEQQVLKINKTKQQIADYLSKHNQPVSIKDPINGQTKYIKNGLLYEAETMANHAMLTRKITLIDKPVEWFSYSWNQDFLSESFASLDDYIYRIERQFEQPPIDIDCTVWKKQLAHVIHQMSEIWFANDGRVLKRIRPKPIEPQVKFKTINQKTKIKPCKLKLPLICFNPNGNLVLKQALPDVPCHKELPQQARKYRYRRLHPYFHFYECTPVKNS</sequence>
<dbReference type="InterPro" id="IPR036384">
    <property type="entry name" value="Tus_sf"/>
</dbReference>
<dbReference type="EMBL" id="CP026604">
    <property type="protein sequence ID" value="AWB65167.1"/>
    <property type="molecule type" value="Genomic_DNA"/>
</dbReference>
<dbReference type="InterPro" id="IPR036381">
    <property type="entry name" value="Tus_dom1"/>
</dbReference>
<dbReference type="Gene3D" id="3.50.14.10">
    <property type="entry name" value="Replication terminator Tus, domain 1 superfamily/Replication terminator Tus"/>
    <property type="match status" value="1"/>
</dbReference>
<protein>
    <submittedName>
        <fullName evidence="1">Uncharacterized protein</fullName>
    </submittedName>
</protein>
<reference evidence="1 2" key="1">
    <citation type="submission" date="2018-01" db="EMBL/GenBank/DDBJ databases">
        <title>Genome sequence of a Cantenovulum-like bacteria.</title>
        <authorList>
            <person name="Tan W.R."/>
            <person name="Lau N.-S."/>
            <person name="Go F."/>
            <person name="Amirul A.-A.A."/>
        </authorList>
    </citation>
    <scope>NUCLEOTIDE SEQUENCE [LARGE SCALE GENOMIC DNA]</scope>
    <source>
        <strain evidence="1 2">CCB-QB4</strain>
    </source>
</reference>
<proteinExistence type="predicted"/>
<dbReference type="AlphaFoldDB" id="A0A2S0VLS8"/>
<dbReference type="GO" id="GO:0003677">
    <property type="term" value="F:DNA binding"/>
    <property type="evidence" value="ECO:0007669"/>
    <property type="project" value="InterPro"/>
</dbReference>
<gene>
    <name evidence="1" type="ORF">C2869_01330</name>
</gene>
<dbReference type="Proteomes" id="UP000244441">
    <property type="component" value="Chromosome"/>
</dbReference>